<keyword evidence="1" id="KW-0677">Repeat</keyword>
<gene>
    <name evidence="4" type="ORF">CONPUDRAFT_132450</name>
</gene>
<evidence type="ECO:0000313" key="4">
    <source>
        <dbReference type="EMBL" id="EIW74835.1"/>
    </source>
</evidence>
<dbReference type="AlphaFoldDB" id="A0A5M3M7P8"/>
<feature type="non-terminal residue" evidence="4">
    <location>
        <position position="182"/>
    </location>
</feature>
<feature type="region of interest" description="Disordered" evidence="2">
    <location>
        <begin position="1"/>
        <end position="40"/>
    </location>
</feature>
<dbReference type="Proteomes" id="UP000053558">
    <property type="component" value="Unassembled WGS sequence"/>
</dbReference>
<sequence length="182" mass="20362">MAQSPPKHAPIQGDIKGWQKLARDSAQGAMYDSNERQPHSKCLSGTRVSLLQSLRTLAEDPSRKIVWMAGEAGSGKTTIAHTFADELRVEGKLAGTFFFSRRHAKRSTFDHVFLTIAYQLGLQHPRVHEIIMKAIADDPALLAQERSRLDQFEKLIIEPLKHLGQIRRGEPGMSLILDALDE</sequence>
<accession>A0A5M3M7P8</accession>
<comment type="caution">
    <text evidence="4">The sequence shown here is derived from an EMBL/GenBank/DDBJ whole genome shotgun (WGS) entry which is preliminary data.</text>
</comment>
<organism evidence="4 5">
    <name type="scientific">Coniophora puteana (strain RWD-64-598)</name>
    <name type="common">Brown rot fungus</name>
    <dbReference type="NCBI Taxonomy" id="741705"/>
    <lineage>
        <taxon>Eukaryota</taxon>
        <taxon>Fungi</taxon>
        <taxon>Dikarya</taxon>
        <taxon>Basidiomycota</taxon>
        <taxon>Agaricomycotina</taxon>
        <taxon>Agaricomycetes</taxon>
        <taxon>Agaricomycetidae</taxon>
        <taxon>Boletales</taxon>
        <taxon>Coniophorineae</taxon>
        <taxon>Coniophoraceae</taxon>
        <taxon>Coniophora</taxon>
    </lineage>
</organism>
<proteinExistence type="predicted"/>
<evidence type="ECO:0000256" key="1">
    <source>
        <dbReference type="ARBA" id="ARBA00022737"/>
    </source>
</evidence>
<dbReference type="OrthoDB" id="5106486at2759"/>
<dbReference type="KEGG" id="cput:CONPUDRAFT_132450"/>
<dbReference type="OMA" id="CKDVEQY"/>
<name>A0A5M3M7P8_CONPW</name>
<evidence type="ECO:0000259" key="3">
    <source>
        <dbReference type="Pfam" id="PF24883"/>
    </source>
</evidence>
<dbReference type="GeneID" id="19200412"/>
<evidence type="ECO:0000313" key="5">
    <source>
        <dbReference type="Proteomes" id="UP000053558"/>
    </source>
</evidence>
<dbReference type="InterPro" id="IPR027417">
    <property type="entry name" value="P-loop_NTPase"/>
</dbReference>
<dbReference type="SUPFAM" id="SSF52540">
    <property type="entry name" value="P-loop containing nucleoside triphosphate hydrolases"/>
    <property type="match status" value="1"/>
</dbReference>
<dbReference type="Gene3D" id="3.40.50.300">
    <property type="entry name" value="P-loop containing nucleotide triphosphate hydrolases"/>
    <property type="match status" value="1"/>
</dbReference>
<dbReference type="Pfam" id="PF24883">
    <property type="entry name" value="NPHP3_N"/>
    <property type="match status" value="1"/>
</dbReference>
<protein>
    <recommendedName>
        <fullName evidence="3">Nephrocystin 3-like N-terminal domain-containing protein</fullName>
    </recommendedName>
</protein>
<dbReference type="EMBL" id="JH711590">
    <property type="protein sequence ID" value="EIW74835.1"/>
    <property type="molecule type" value="Genomic_DNA"/>
</dbReference>
<evidence type="ECO:0000256" key="2">
    <source>
        <dbReference type="SAM" id="MobiDB-lite"/>
    </source>
</evidence>
<reference evidence="5" key="1">
    <citation type="journal article" date="2012" name="Science">
        <title>The Paleozoic origin of enzymatic lignin decomposition reconstructed from 31 fungal genomes.</title>
        <authorList>
            <person name="Floudas D."/>
            <person name="Binder M."/>
            <person name="Riley R."/>
            <person name="Barry K."/>
            <person name="Blanchette R.A."/>
            <person name="Henrissat B."/>
            <person name="Martinez A.T."/>
            <person name="Otillar R."/>
            <person name="Spatafora J.W."/>
            <person name="Yadav J.S."/>
            <person name="Aerts A."/>
            <person name="Benoit I."/>
            <person name="Boyd A."/>
            <person name="Carlson A."/>
            <person name="Copeland A."/>
            <person name="Coutinho P.M."/>
            <person name="de Vries R.P."/>
            <person name="Ferreira P."/>
            <person name="Findley K."/>
            <person name="Foster B."/>
            <person name="Gaskell J."/>
            <person name="Glotzer D."/>
            <person name="Gorecki P."/>
            <person name="Heitman J."/>
            <person name="Hesse C."/>
            <person name="Hori C."/>
            <person name="Igarashi K."/>
            <person name="Jurgens J.A."/>
            <person name="Kallen N."/>
            <person name="Kersten P."/>
            <person name="Kohler A."/>
            <person name="Kuees U."/>
            <person name="Kumar T.K.A."/>
            <person name="Kuo A."/>
            <person name="LaButti K."/>
            <person name="Larrondo L.F."/>
            <person name="Lindquist E."/>
            <person name="Ling A."/>
            <person name="Lombard V."/>
            <person name="Lucas S."/>
            <person name="Lundell T."/>
            <person name="Martin R."/>
            <person name="McLaughlin D.J."/>
            <person name="Morgenstern I."/>
            <person name="Morin E."/>
            <person name="Murat C."/>
            <person name="Nagy L.G."/>
            <person name="Nolan M."/>
            <person name="Ohm R.A."/>
            <person name="Patyshakuliyeva A."/>
            <person name="Rokas A."/>
            <person name="Ruiz-Duenas F.J."/>
            <person name="Sabat G."/>
            <person name="Salamov A."/>
            <person name="Samejima M."/>
            <person name="Schmutz J."/>
            <person name="Slot J.C."/>
            <person name="St John F."/>
            <person name="Stenlid J."/>
            <person name="Sun H."/>
            <person name="Sun S."/>
            <person name="Syed K."/>
            <person name="Tsang A."/>
            <person name="Wiebenga A."/>
            <person name="Young D."/>
            <person name="Pisabarro A."/>
            <person name="Eastwood D.C."/>
            <person name="Martin F."/>
            <person name="Cullen D."/>
            <person name="Grigoriev I.V."/>
            <person name="Hibbett D.S."/>
        </authorList>
    </citation>
    <scope>NUCLEOTIDE SEQUENCE [LARGE SCALE GENOMIC DNA]</scope>
    <source>
        <strain evidence="5">RWD-64-598 SS2</strain>
    </source>
</reference>
<dbReference type="RefSeq" id="XP_007774907.1">
    <property type="nucleotide sequence ID" value="XM_007776717.1"/>
</dbReference>
<dbReference type="InterPro" id="IPR056884">
    <property type="entry name" value="NPHP3-like_N"/>
</dbReference>
<keyword evidence="5" id="KW-1185">Reference proteome</keyword>
<feature type="domain" description="Nephrocystin 3-like N-terminal" evidence="3">
    <location>
        <begin position="56"/>
        <end position="182"/>
    </location>
</feature>